<feature type="compositionally biased region" description="Polar residues" evidence="1">
    <location>
        <begin position="199"/>
        <end position="220"/>
    </location>
</feature>
<dbReference type="PANTHER" id="PTHR34394:SF1">
    <property type="entry name" value="SIMILAR TO RIKEN CDNA 2310022B05"/>
    <property type="match status" value="1"/>
</dbReference>
<feature type="compositionally biased region" description="Basic and acidic residues" evidence="1">
    <location>
        <begin position="390"/>
        <end position="408"/>
    </location>
</feature>
<name>A0A2G8LPY2_STIJA</name>
<dbReference type="OrthoDB" id="5984457at2759"/>
<evidence type="ECO:0000313" key="4">
    <source>
        <dbReference type="Proteomes" id="UP000230750"/>
    </source>
</evidence>
<feature type="region of interest" description="Disordered" evidence="1">
    <location>
        <begin position="199"/>
        <end position="420"/>
    </location>
</feature>
<dbReference type="PANTHER" id="PTHR34394">
    <property type="entry name" value="SIMILAR TO RIKEN CDNA 2310022B05"/>
    <property type="match status" value="1"/>
</dbReference>
<feature type="region of interest" description="Disordered" evidence="1">
    <location>
        <begin position="149"/>
        <end position="168"/>
    </location>
</feature>
<keyword evidence="4" id="KW-1185">Reference proteome</keyword>
<dbReference type="AlphaFoldDB" id="A0A2G8LPY2"/>
<feature type="domain" description="DUF4706" evidence="2">
    <location>
        <begin position="23"/>
        <end position="139"/>
    </location>
</feature>
<dbReference type="STRING" id="307972.A0A2G8LPY2"/>
<organism evidence="3 4">
    <name type="scientific">Stichopus japonicus</name>
    <name type="common">Sea cucumber</name>
    <dbReference type="NCBI Taxonomy" id="307972"/>
    <lineage>
        <taxon>Eukaryota</taxon>
        <taxon>Metazoa</taxon>
        <taxon>Echinodermata</taxon>
        <taxon>Eleutherozoa</taxon>
        <taxon>Echinozoa</taxon>
        <taxon>Holothuroidea</taxon>
        <taxon>Aspidochirotacea</taxon>
        <taxon>Aspidochirotida</taxon>
        <taxon>Stichopodidae</taxon>
        <taxon>Apostichopus</taxon>
    </lineage>
</organism>
<feature type="compositionally biased region" description="Basic and acidic residues" evidence="1">
    <location>
        <begin position="355"/>
        <end position="379"/>
    </location>
</feature>
<protein>
    <recommendedName>
        <fullName evidence="2">DUF4706 domain-containing protein</fullName>
    </recommendedName>
</protein>
<evidence type="ECO:0000256" key="1">
    <source>
        <dbReference type="SAM" id="MobiDB-lite"/>
    </source>
</evidence>
<evidence type="ECO:0000259" key="2">
    <source>
        <dbReference type="Pfam" id="PF15797"/>
    </source>
</evidence>
<reference evidence="3 4" key="1">
    <citation type="journal article" date="2017" name="PLoS Biol.">
        <title>The sea cucumber genome provides insights into morphological evolution and visceral regeneration.</title>
        <authorList>
            <person name="Zhang X."/>
            <person name="Sun L."/>
            <person name="Yuan J."/>
            <person name="Sun Y."/>
            <person name="Gao Y."/>
            <person name="Zhang L."/>
            <person name="Li S."/>
            <person name="Dai H."/>
            <person name="Hamel J.F."/>
            <person name="Liu C."/>
            <person name="Yu Y."/>
            <person name="Liu S."/>
            <person name="Lin W."/>
            <person name="Guo K."/>
            <person name="Jin S."/>
            <person name="Xu P."/>
            <person name="Storey K.B."/>
            <person name="Huan P."/>
            <person name="Zhang T."/>
            <person name="Zhou Y."/>
            <person name="Zhang J."/>
            <person name="Lin C."/>
            <person name="Li X."/>
            <person name="Xing L."/>
            <person name="Huo D."/>
            <person name="Sun M."/>
            <person name="Wang L."/>
            <person name="Mercier A."/>
            <person name="Li F."/>
            <person name="Yang H."/>
            <person name="Xiang J."/>
        </authorList>
    </citation>
    <scope>NUCLEOTIDE SEQUENCE [LARGE SCALE GENOMIC DNA]</scope>
    <source>
        <strain evidence="3">Shaxun</strain>
        <tissue evidence="3">Muscle</tissue>
    </source>
</reference>
<accession>A0A2G8LPY2</accession>
<gene>
    <name evidence="3" type="ORF">BSL78_00749</name>
</gene>
<feature type="compositionally biased region" description="Low complexity" evidence="1">
    <location>
        <begin position="264"/>
        <end position="291"/>
    </location>
</feature>
<evidence type="ECO:0000313" key="3">
    <source>
        <dbReference type="EMBL" id="PIK62318.1"/>
    </source>
</evidence>
<dbReference type="InterPro" id="IPR031600">
    <property type="entry name" value="DUF4706"/>
</dbReference>
<dbReference type="Proteomes" id="UP000230750">
    <property type="component" value="Unassembled WGS sequence"/>
</dbReference>
<sequence length="420" mass="46184">MEDGPSSAQRNPNSPSIEELADDYFSSVNSIARKFIIEKQEKKENLNTDWNNLNQNEKDKFINDWFIDEGIRLRYEIRMQGMRSAPTTESVFETYPKLKVPCGAKTVQYPESEQTNQIITWRDEFSAPFSWDTKCQQNLGLYAEEQSSTLDSSDSNLNSSQVSTDLDSSELFSRVKDKTNRLSSGDVNIHINPTFNLESKVTGNATNSQARNKQESQPVMTQPKAAQKPTNHQVKKPATNGGATVPVHKPAQPPPIAPGQVMARTNLNSSRNSQSSISSRSSYSSTSSSRPLQPPPSKPVAMAKPSQPPPTAPAQRPADNPPPPPSAGKTQSLQRGLPKNETPRSAQSSQPSVRKPADKANERKVSSEGPDVKDSKLDLNKPTASDSTEEGDKPTDKNASESDEKVDTHSSAAFDFLLQW</sequence>
<proteinExistence type="predicted"/>
<dbReference type="Pfam" id="PF15797">
    <property type="entry name" value="DUF4706"/>
    <property type="match status" value="1"/>
</dbReference>
<comment type="caution">
    <text evidence="3">The sequence shown here is derived from an EMBL/GenBank/DDBJ whole genome shotgun (WGS) entry which is preliminary data.</text>
</comment>
<dbReference type="EMBL" id="MRZV01000014">
    <property type="protein sequence ID" value="PIK62318.1"/>
    <property type="molecule type" value="Genomic_DNA"/>
</dbReference>
<feature type="compositionally biased region" description="Low complexity" evidence="1">
    <location>
        <begin position="149"/>
        <end position="164"/>
    </location>
</feature>
<feature type="compositionally biased region" description="Polar residues" evidence="1">
    <location>
        <begin position="343"/>
        <end position="352"/>
    </location>
</feature>